<dbReference type="KEGG" id="aex:Astex_3450"/>
<protein>
    <submittedName>
        <fullName evidence="1">Uncharacterized protein</fullName>
    </submittedName>
</protein>
<dbReference type="OrthoDB" id="9822988at2"/>
<evidence type="ECO:0000313" key="2">
    <source>
        <dbReference type="Proteomes" id="UP000001492"/>
    </source>
</evidence>
<keyword evidence="2" id="KW-1185">Reference proteome</keyword>
<reference evidence="2" key="1">
    <citation type="submission" date="2010-12" db="EMBL/GenBank/DDBJ databases">
        <title>Complete sequence of chromosome 2 of Asticcacaulis excentricus CB 48.</title>
        <authorList>
            <consortium name="US DOE Joint Genome Institute"/>
            <person name="Lucas S."/>
            <person name="Copeland A."/>
            <person name="Lapidus A."/>
            <person name="Cheng J.-F."/>
            <person name="Bruce D."/>
            <person name="Goodwin L."/>
            <person name="Pitluck S."/>
            <person name="Teshima H."/>
            <person name="Davenport K."/>
            <person name="Detter J.C."/>
            <person name="Han C."/>
            <person name="Tapia R."/>
            <person name="Land M."/>
            <person name="Hauser L."/>
            <person name="Jeffries C."/>
            <person name="Kyrpides N."/>
            <person name="Ivanova N."/>
            <person name="Ovchinnikova G."/>
            <person name="Brun Y.V."/>
            <person name="Woyke T."/>
        </authorList>
    </citation>
    <scope>NUCLEOTIDE SEQUENCE [LARGE SCALE GENOMIC DNA]</scope>
    <source>
        <strain evidence="2">ATCC 15261 / DSM 4724 / KCTC 12464 / NCIMB 9791 / VKM B-1370 / CB 48</strain>
    </source>
</reference>
<sequence>MSDDSDTVRVVATSRVADALRVHCELSFDPADYPYSGPLAPCALDMTLYDRPACELHRMVEKVGKRVVFERFDALDNRVPEIGRTYFYRGYWIPEFLEAALDREAEWSLRDYPDNGDHDHSLFTWDTIATYADNKQGYFNERHGWVTIEAYAQFIKSDLSA</sequence>
<dbReference type="STRING" id="573065.Astex_3450"/>
<dbReference type="AlphaFoldDB" id="E8RUB1"/>
<accession>E8RUB1</accession>
<evidence type="ECO:0000313" key="1">
    <source>
        <dbReference type="EMBL" id="ADU15082.1"/>
    </source>
</evidence>
<dbReference type="HOGENOM" id="CLU_1640328_0_0_5"/>
<dbReference type="RefSeq" id="WP_013480896.1">
    <property type="nucleotide sequence ID" value="NC_014817.1"/>
</dbReference>
<proteinExistence type="predicted"/>
<dbReference type="Proteomes" id="UP000001492">
    <property type="component" value="Chromosome 2"/>
</dbReference>
<organism evidence="1 2">
    <name type="scientific">Asticcacaulis excentricus (strain ATCC 15261 / DSM 4724 / KCTC 12464 / NCIMB 9791 / VKM B-1370 / CB 48)</name>
    <dbReference type="NCBI Taxonomy" id="573065"/>
    <lineage>
        <taxon>Bacteria</taxon>
        <taxon>Pseudomonadati</taxon>
        <taxon>Pseudomonadota</taxon>
        <taxon>Alphaproteobacteria</taxon>
        <taxon>Caulobacterales</taxon>
        <taxon>Caulobacteraceae</taxon>
        <taxon>Asticcacaulis</taxon>
    </lineage>
</organism>
<name>E8RUB1_ASTEC</name>
<dbReference type="EMBL" id="CP002396">
    <property type="protein sequence ID" value="ADU15082.1"/>
    <property type="molecule type" value="Genomic_DNA"/>
</dbReference>
<gene>
    <name evidence="1" type="ordered locus">Astex_3450</name>
</gene>